<evidence type="ECO:0000313" key="1">
    <source>
        <dbReference type="EMBL" id="ETK89072.1"/>
    </source>
</evidence>
<reference evidence="1" key="1">
    <citation type="submission" date="2013-11" db="EMBL/GenBank/DDBJ databases">
        <title>The Genome Sequence of Phytophthora parasitica CJ02B3.</title>
        <authorList>
            <consortium name="The Broad Institute Genomics Platform"/>
            <person name="Russ C."/>
            <person name="Tyler B."/>
            <person name="Panabieres F."/>
            <person name="Shan W."/>
            <person name="Tripathy S."/>
            <person name="Grunwald N."/>
            <person name="Machado M."/>
            <person name="Johnson C.S."/>
            <person name="Arredondo F."/>
            <person name="Hong C."/>
            <person name="Coffey M."/>
            <person name="Young S.K."/>
            <person name="Zeng Q."/>
            <person name="Gargeya S."/>
            <person name="Fitzgerald M."/>
            <person name="Abouelleil A."/>
            <person name="Alvarado L."/>
            <person name="Chapman S.B."/>
            <person name="Gainer-Dewar J."/>
            <person name="Goldberg J."/>
            <person name="Griggs A."/>
            <person name="Gujja S."/>
            <person name="Hansen M."/>
            <person name="Howarth C."/>
            <person name="Imamovic A."/>
            <person name="Ireland A."/>
            <person name="Larimer J."/>
            <person name="McCowan C."/>
            <person name="Murphy C."/>
            <person name="Pearson M."/>
            <person name="Poon T.W."/>
            <person name="Priest M."/>
            <person name="Roberts A."/>
            <person name="Saif S."/>
            <person name="Shea T."/>
            <person name="Sykes S."/>
            <person name="Wortman J."/>
            <person name="Nusbaum C."/>
            <person name="Birren B."/>
        </authorList>
    </citation>
    <scope>NUCLEOTIDE SEQUENCE [LARGE SCALE GENOMIC DNA]</scope>
    <source>
        <strain evidence="1">CJ02B3</strain>
    </source>
</reference>
<accession>W2H1G9</accession>
<dbReference type="VEuPathDB" id="FungiDB:PPTG_22615"/>
<protein>
    <submittedName>
        <fullName evidence="1">Uncharacterized protein</fullName>
    </submittedName>
</protein>
<organism evidence="1">
    <name type="scientific">Phytophthora nicotianae</name>
    <name type="common">Potato buckeye rot agent</name>
    <name type="synonym">Phytophthora parasitica</name>
    <dbReference type="NCBI Taxonomy" id="4792"/>
    <lineage>
        <taxon>Eukaryota</taxon>
        <taxon>Sar</taxon>
        <taxon>Stramenopiles</taxon>
        <taxon>Oomycota</taxon>
        <taxon>Peronosporomycetes</taxon>
        <taxon>Peronosporales</taxon>
        <taxon>Peronosporaceae</taxon>
        <taxon>Phytophthora</taxon>
    </lineage>
</organism>
<gene>
    <name evidence="1" type="ORF">L915_06776</name>
</gene>
<dbReference type="AlphaFoldDB" id="W2H1G9"/>
<proteinExistence type="predicted"/>
<sequence>MDNLISPPVVLLEAMYDDDLAGITGYWNRRFSYDVLVRIDRGYRLVGLDCHYHYGDVYEYPREICTNCYSYGTVDCCHTKWTVVSNGRSYLTSRIYRGKFSAASIPFTTMNLYSCTNPVANLLYTFRNQLKHELIKINSQCTIKRMNPLKKQSGLFGSVRSKIGIRYTQYISHPNSMSFSFGSTQNDLTTVKMRTLVGFGSPLPPMPQEKILAARKAWIEV</sequence>
<name>W2H1G9_PHYNI</name>
<dbReference type="EMBL" id="KI685730">
    <property type="protein sequence ID" value="ETK89072.1"/>
    <property type="molecule type" value="Genomic_DNA"/>
</dbReference>
<dbReference type="Proteomes" id="UP000053236">
    <property type="component" value="Unassembled WGS sequence"/>
</dbReference>